<dbReference type="Pfam" id="PF02452">
    <property type="entry name" value="PemK_toxin"/>
    <property type="match status" value="1"/>
</dbReference>
<evidence type="ECO:0008006" key="3">
    <source>
        <dbReference type="Google" id="ProtNLM"/>
    </source>
</evidence>
<dbReference type="InterPro" id="IPR003477">
    <property type="entry name" value="PemK-like"/>
</dbReference>
<gene>
    <name evidence="1" type="ORF">A2938_00880</name>
</gene>
<protein>
    <recommendedName>
        <fullName evidence="3">Growth inhibitor PemK</fullName>
    </recommendedName>
</protein>
<dbReference type="GO" id="GO:0003677">
    <property type="term" value="F:DNA binding"/>
    <property type="evidence" value="ECO:0007669"/>
    <property type="project" value="InterPro"/>
</dbReference>
<accession>A0A1G2NG67</accession>
<name>A0A1G2NG67_9BACT</name>
<sequence>MLIIRVFNKDFVLVVPISSKEKEGRYYYAFRNSANKCNVVVLSQIKSISSKRLVRKVGEIGATDFFAIAIRLKDLI</sequence>
<comment type="caution">
    <text evidence="1">The sequence shown here is derived from an EMBL/GenBank/DDBJ whole genome shotgun (WGS) entry which is preliminary data.</text>
</comment>
<proteinExistence type="predicted"/>
<organism evidence="1 2">
    <name type="scientific">Candidatus Taylorbacteria bacterium RIFCSPLOWO2_01_FULL_48_100</name>
    <dbReference type="NCBI Taxonomy" id="1802322"/>
    <lineage>
        <taxon>Bacteria</taxon>
        <taxon>Candidatus Tayloriibacteriota</taxon>
    </lineage>
</organism>
<evidence type="ECO:0000313" key="2">
    <source>
        <dbReference type="Proteomes" id="UP000177797"/>
    </source>
</evidence>
<reference evidence="1 2" key="1">
    <citation type="journal article" date="2016" name="Nat. Commun.">
        <title>Thousands of microbial genomes shed light on interconnected biogeochemical processes in an aquifer system.</title>
        <authorList>
            <person name="Anantharaman K."/>
            <person name="Brown C.T."/>
            <person name="Hug L.A."/>
            <person name="Sharon I."/>
            <person name="Castelle C.J."/>
            <person name="Probst A.J."/>
            <person name="Thomas B.C."/>
            <person name="Singh A."/>
            <person name="Wilkins M.J."/>
            <person name="Karaoz U."/>
            <person name="Brodie E.L."/>
            <person name="Williams K.H."/>
            <person name="Hubbard S.S."/>
            <person name="Banfield J.F."/>
        </authorList>
    </citation>
    <scope>NUCLEOTIDE SEQUENCE [LARGE SCALE GENOMIC DNA]</scope>
</reference>
<dbReference type="EMBL" id="MHSA01000012">
    <property type="protein sequence ID" value="OHA34391.1"/>
    <property type="molecule type" value="Genomic_DNA"/>
</dbReference>
<dbReference type="Gene3D" id="2.30.30.110">
    <property type="match status" value="1"/>
</dbReference>
<evidence type="ECO:0000313" key="1">
    <source>
        <dbReference type="EMBL" id="OHA34391.1"/>
    </source>
</evidence>
<dbReference type="Proteomes" id="UP000177797">
    <property type="component" value="Unassembled WGS sequence"/>
</dbReference>
<dbReference type="SUPFAM" id="SSF50118">
    <property type="entry name" value="Cell growth inhibitor/plasmid maintenance toxic component"/>
    <property type="match status" value="1"/>
</dbReference>
<dbReference type="InterPro" id="IPR011067">
    <property type="entry name" value="Plasmid_toxin/cell-grow_inhib"/>
</dbReference>
<dbReference type="AlphaFoldDB" id="A0A1G2NG67"/>